<evidence type="ECO:0000259" key="9">
    <source>
        <dbReference type="Pfam" id="PF00482"/>
    </source>
</evidence>
<evidence type="ECO:0000256" key="7">
    <source>
        <dbReference type="ARBA" id="ARBA00023136"/>
    </source>
</evidence>
<comment type="caution">
    <text evidence="10">The sequence shown here is derived from an EMBL/GenBank/DDBJ whole genome shotgun (WGS) entry which is preliminary data.</text>
</comment>
<organism evidence="10 11">
    <name type="scientific">Pseudomonas paralactis</name>
    <dbReference type="NCBI Taxonomy" id="1615673"/>
    <lineage>
        <taxon>Bacteria</taxon>
        <taxon>Pseudomonadati</taxon>
        <taxon>Pseudomonadota</taxon>
        <taxon>Gammaproteobacteria</taxon>
        <taxon>Pseudomonadales</taxon>
        <taxon>Pseudomonadaceae</taxon>
        <taxon>Pseudomonas</taxon>
    </lineage>
</organism>
<evidence type="ECO:0000313" key="11">
    <source>
        <dbReference type="Proteomes" id="UP000050852"/>
    </source>
</evidence>
<dbReference type="PANTHER" id="PTHR30012">
    <property type="entry name" value="GENERAL SECRETION PATHWAY PROTEIN"/>
    <property type="match status" value="1"/>
</dbReference>
<dbReference type="PATRIC" id="fig|1615673.3.peg.1121"/>
<dbReference type="PANTHER" id="PTHR30012:SF7">
    <property type="entry name" value="PROTEIN TRANSPORT PROTEIN HOFC HOMOLOG"/>
    <property type="match status" value="1"/>
</dbReference>
<evidence type="ECO:0000256" key="4">
    <source>
        <dbReference type="ARBA" id="ARBA00022519"/>
    </source>
</evidence>
<evidence type="ECO:0000256" key="5">
    <source>
        <dbReference type="ARBA" id="ARBA00022692"/>
    </source>
</evidence>
<evidence type="ECO:0000256" key="6">
    <source>
        <dbReference type="ARBA" id="ARBA00022989"/>
    </source>
</evidence>
<comment type="similarity">
    <text evidence="2">Belongs to the GSP F family.</text>
</comment>
<feature type="transmembrane region" description="Helical" evidence="8">
    <location>
        <begin position="207"/>
        <end position="235"/>
    </location>
</feature>
<evidence type="ECO:0000256" key="1">
    <source>
        <dbReference type="ARBA" id="ARBA00004429"/>
    </source>
</evidence>
<dbReference type="Pfam" id="PF00482">
    <property type="entry name" value="T2SSF"/>
    <property type="match status" value="2"/>
</dbReference>
<dbReference type="Proteomes" id="UP000050852">
    <property type="component" value="Unassembled WGS sequence"/>
</dbReference>
<dbReference type="RefSeq" id="WP_057700642.1">
    <property type="nucleotide sequence ID" value="NZ_JYLN01000001.1"/>
</dbReference>
<keyword evidence="3" id="KW-1003">Cell membrane</keyword>
<feature type="transmembrane region" description="Helical" evidence="8">
    <location>
        <begin position="164"/>
        <end position="187"/>
    </location>
</feature>
<dbReference type="InterPro" id="IPR003004">
    <property type="entry name" value="GspF/PilC"/>
</dbReference>
<protein>
    <submittedName>
        <fullName evidence="10">General secretion pathway protein GspF</fullName>
    </submittedName>
</protein>
<reference evidence="10 11" key="1">
    <citation type="submission" date="2015-02" db="EMBL/GenBank/DDBJ databases">
        <title>Two Pseudomonas sp. nov., isolated from raw milk.</title>
        <authorList>
            <person name="Wenning M."/>
            <person name="von Neubeck M."/>
            <person name="Huptas C."/>
            <person name="Scherer S."/>
        </authorList>
    </citation>
    <scope>NUCLEOTIDE SEQUENCE [LARGE SCALE GENOMIC DNA]</scope>
    <source>
        <strain evidence="10 11">DSM 29164</strain>
    </source>
</reference>
<evidence type="ECO:0000256" key="8">
    <source>
        <dbReference type="SAM" id="Phobius"/>
    </source>
</evidence>
<dbReference type="FunFam" id="1.20.81.30:FF:000001">
    <property type="entry name" value="Type II secretion system protein F"/>
    <property type="match status" value="1"/>
</dbReference>
<dbReference type="GO" id="GO:0015628">
    <property type="term" value="P:protein secretion by the type II secretion system"/>
    <property type="evidence" value="ECO:0007669"/>
    <property type="project" value="InterPro"/>
</dbReference>
<dbReference type="GO" id="GO:0015627">
    <property type="term" value="C:type II protein secretion system complex"/>
    <property type="evidence" value="ECO:0007669"/>
    <property type="project" value="InterPro"/>
</dbReference>
<sequence>MRLFKFRALDSQGAAQSGTLQAADQAAAVAVLHQRGWLLLHIETAGSASLRRVRGPLKGAALVSFTQQLATLLGAGQPLERSLNLLLKQPGQPQVQALIERIRDQVKAGKPLSAALEQEGDTFSPLYLSMVRAGEAGGALEDTLRQLSDYLERSQRLRGEVINALIYPAFLVVGVLGSLALLLAYVVPQFVPIFQDLGVPIPLITQVILGLGEFLSAYGLVLLAGLATSAGILTARLREPGRRERYDRRLLGIRVVGPLLQRVQAARLTRTLGTLLSNGVALLPALVIARQVCSNHALQAQVASAAQQVKGGGTLAEAFGSQPLLPQLALQMIEVGEHAGELPGMLLKVADIFDVEAKRAIDRLLAALVPSLTVIMAVLVAIIMLAIMLPLMSLTSHI</sequence>
<comment type="subcellular location">
    <subcellularLocation>
        <location evidence="1">Cell inner membrane</location>
        <topology evidence="1">Multi-pass membrane protein</topology>
    </subcellularLocation>
</comment>
<accession>A0A0R3ANX4</accession>
<evidence type="ECO:0000313" key="10">
    <source>
        <dbReference type="EMBL" id="KRP74802.1"/>
    </source>
</evidence>
<evidence type="ECO:0000256" key="2">
    <source>
        <dbReference type="ARBA" id="ARBA00005745"/>
    </source>
</evidence>
<keyword evidence="7 8" id="KW-0472">Membrane</keyword>
<feature type="domain" description="Type II secretion system protein GspF" evidence="9">
    <location>
        <begin position="65"/>
        <end position="188"/>
    </location>
</feature>
<dbReference type="PRINTS" id="PR00812">
    <property type="entry name" value="BCTERIALGSPF"/>
</dbReference>
<gene>
    <name evidence="10" type="ORF">TX23_01000</name>
</gene>
<dbReference type="AlphaFoldDB" id="A0A0R3ANX4"/>
<proteinExistence type="inferred from homology"/>
<dbReference type="InterPro" id="IPR018076">
    <property type="entry name" value="T2SS_GspF_dom"/>
</dbReference>
<keyword evidence="4" id="KW-0997">Cell inner membrane</keyword>
<evidence type="ECO:0000256" key="3">
    <source>
        <dbReference type="ARBA" id="ARBA00022475"/>
    </source>
</evidence>
<keyword evidence="6 8" id="KW-1133">Transmembrane helix</keyword>
<dbReference type="OrthoDB" id="9805682at2"/>
<dbReference type="GO" id="GO:0005886">
    <property type="term" value="C:plasma membrane"/>
    <property type="evidence" value="ECO:0007669"/>
    <property type="project" value="UniProtKB-SubCell"/>
</dbReference>
<name>A0A0R3ANX4_9PSED</name>
<feature type="domain" description="Type II secretion system protein GspF" evidence="9">
    <location>
        <begin position="269"/>
        <end position="390"/>
    </location>
</feature>
<dbReference type="InterPro" id="IPR042094">
    <property type="entry name" value="T2SS_GspF_sf"/>
</dbReference>
<dbReference type="EMBL" id="JYLN01000001">
    <property type="protein sequence ID" value="KRP74802.1"/>
    <property type="molecule type" value="Genomic_DNA"/>
</dbReference>
<feature type="transmembrane region" description="Helical" evidence="8">
    <location>
        <begin position="364"/>
        <end position="389"/>
    </location>
</feature>
<dbReference type="NCBIfam" id="TIGR02120">
    <property type="entry name" value="GspF"/>
    <property type="match status" value="1"/>
</dbReference>
<dbReference type="InterPro" id="IPR011850">
    <property type="entry name" value="T2SS_GspF"/>
</dbReference>
<dbReference type="Gene3D" id="1.20.81.30">
    <property type="entry name" value="Type II secretion system (T2SS), domain F"/>
    <property type="match status" value="2"/>
</dbReference>
<keyword evidence="5 8" id="KW-0812">Transmembrane</keyword>